<dbReference type="PRINTS" id="PR00119">
    <property type="entry name" value="CATATPASE"/>
</dbReference>
<keyword evidence="2 8" id="KW-0812">Transmembrane</keyword>
<evidence type="ECO:0000256" key="6">
    <source>
        <dbReference type="ARBA" id="ARBA00023136"/>
    </source>
</evidence>
<dbReference type="InterPro" id="IPR004014">
    <property type="entry name" value="ATPase_P-typ_cation-transptr_N"/>
</dbReference>
<dbReference type="Pfam" id="PF00122">
    <property type="entry name" value="E1-E2_ATPase"/>
    <property type="match status" value="1"/>
</dbReference>
<feature type="transmembrane region" description="Helical" evidence="8">
    <location>
        <begin position="93"/>
        <end position="112"/>
    </location>
</feature>
<dbReference type="Proteomes" id="UP001497453">
    <property type="component" value="Chromosome 6"/>
</dbReference>
<comment type="subcellular location">
    <subcellularLocation>
        <location evidence="1">Membrane</location>
        <topology evidence="1">Multi-pass membrane protein</topology>
    </subcellularLocation>
</comment>
<dbReference type="SUPFAM" id="SSF81665">
    <property type="entry name" value="Calcium ATPase, transmembrane domain M"/>
    <property type="match status" value="1"/>
</dbReference>
<keyword evidence="5 8" id="KW-1133">Transmembrane helix</keyword>
<feature type="transmembrane region" description="Helical" evidence="8">
    <location>
        <begin position="1042"/>
        <end position="1063"/>
    </location>
</feature>
<dbReference type="NCBIfam" id="TIGR01494">
    <property type="entry name" value="ATPase_P-type"/>
    <property type="match status" value="3"/>
</dbReference>
<feature type="region of interest" description="Disordered" evidence="7">
    <location>
        <begin position="493"/>
        <end position="514"/>
    </location>
</feature>
<dbReference type="SUPFAM" id="SSF56784">
    <property type="entry name" value="HAD-like"/>
    <property type="match status" value="1"/>
</dbReference>
<evidence type="ECO:0000256" key="8">
    <source>
        <dbReference type="SAM" id="Phobius"/>
    </source>
</evidence>
<dbReference type="InterPro" id="IPR059000">
    <property type="entry name" value="ATPase_P-type_domA"/>
</dbReference>
<dbReference type="InterPro" id="IPR023299">
    <property type="entry name" value="ATPase_P-typ_cyto_dom_N"/>
</dbReference>
<keyword evidence="3" id="KW-0547">Nucleotide-binding</keyword>
<dbReference type="SUPFAM" id="SSF81653">
    <property type="entry name" value="Calcium ATPase, transduction domain A"/>
    <property type="match status" value="1"/>
</dbReference>
<accession>A0ABP1DW27</accession>
<feature type="transmembrane region" description="Helical" evidence="8">
    <location>
        <begin position="865"/>
        <end position="886"/>
    </location>
</feature>
<evidence type="ECO:0000313" key="10">
    <source>
        <dbReference type="EMBL" id="CAL1712011.1"/>
    </source>
</evidence>
<dbReference type="SFLD" id="SFLDG00002">
    <property type="entry name" value="C1.7:_P-type_atpase_like"/>
    <property type="match status" value="1"/>
</dbReference>
<dbReference type="SFLD" id="SFLDF00027">
    <property type="entry name" value="p-type_atpase"/>
    <property type="match status" value="1"/>
</dbReference>
<feature type="transmembrane region" description="Helical" evidence="8">
    <location>
        <begin position="902"/>
        <end position="919"/>
    </location>
</feature>
<sequence>MTKQPTRLPPLADTPPHTLTAEEVARKLRVDVQQGLSEHAVRHRQTEWGPNIVISEEESTWFKILIGQIANAMVLVLLIGMIVSFAIESWIEGGVVAAVVIINIGVGFIQEYSAEKTMASLRSLASPTARVIRGSSTKVIPSVQIVPGDIVLLVTGDIIPADLRLIEAMNCEADESMLTGEAVPVAKNAEVCFSSDKEKDEVGVGDRINMAYSSSCVTRGRSKGIVVAAGMDTEIGKIAQSLMASSSRVRQPKVNKHGKVTHRAKARAGALTITDNIGYFLGVNKGSPLQRKLSQMAVLLFGIAVVFAIVVMAANDFNGTREVVLYAVATGLCIIPASLVVVLTITMAMGAKSMVKENVIVRRLDSLEALGAVTDVCSDKTGTLTQGRMITRMSWIPAEGTIQISEADEAFNPTIGKLTFHPMSAQDVVAATSTESDTHPLFMYPGQHPPTPPKLITEEIADPHEWAKRSPAVPLLLNCAALCNLASVFQEKEDPSELTDEDEKPGNLTGQYAATGDPTEIAIQVFTHRFHWGKPTLTNGGTKWLEVYEYPFDSTLKRMAVIMQSPNGKDRKVFMKGAVEMVLDSCSTVLVKSTETPDGVQVSQLDEAWNEKITANMDAMASKGLRCLALATKDWHESEVLDEDYKEELEQPVNGNGVHEENGGNGEIGIIAEESSEDNQPPRKAVERGLTFLGLVGIYDPPRPESAPSVAQFQKASILTHMLTGDHPGTATAIAKEVGIVPSNWQLLAKDVFDSMVMTATQFDKLSDQEIDDLPELPLVIARCAPHTKVRMIEALHRRGKFAAMTGDGVNDSPSLKRADVGIAMGTGSDVAKGASDIVLTDDNFASILSAVASGRTTFDNIKKFVLHLLSQNVAQAIVLLVGLAFKDSTDLSIFPLSPVEILWVIMITSSLPAMGLGMEPPAPDVMSRPPHNVKVGIFTLEVFIDMIVYGIIMAALCLGSFAVVMFGFGNGNLGDGTCNESLDEICREVFRARCTTFVCMTWFSLLLAWEIISFRRSFFRMHHKSPYPYTQWMRDVWANPVLFWSVVFGFVTVFPIIYIPVINDRVFKHASISWEWGVVFITCFLFMGSVEAWKFAKRFYFRRKDHRLGIRRSLTLEDQRYVPKLSV</sequence>
<feature type="transmembrane region" description="Helical" evidence="8">
    <location>
        <begin position="1075"/>
        <end position="1094"/>
    </location>
</feature>
<dbReference type="SUPFAM" id="SSF81660">
    <property type="entry name" value="Metal cation-transporting ATPase, ATP-binding domain N"/>
    <property type="match status" value="1"/>
</dbReference>
<dbReference type="PANTHER" id="PTHR42861">
    <property type="entry name" value="CALCIUM-TRANSPORTING ATPASE"/>
    <property type="match status" value="1"/>
</dbReference>
<dbReference type="InterPro" id="IPR006068">
    <property type="entry name" value="ATPase_P-typ_cation-transptr_C"/>
</dbReference>
<evidence type="ECO:0000259" key="9">
    <source>
        <dbReference type="SMART" id="SM00831"/>
    </source>
</evidence>
<dbReference type="EMBL" id="OZ037949">
    <property type="protein sequence ID" value="CAL1712011.1"/>
    <property type="molecule type" value="Genomic_DNA"/>
</dbReference>
<proteinExistence type="predicted"/>
<evidence type="ECO:0000256" key="7">
    <source>
        <dbReference type="SAM" id="MobiDB-lite"/>
    </source>
</evidence>
<dbReference type="Pfam" id="PF13246">
    <property type="entry name" value="Cation_ATPase"/>
    <property type="match status" value="1"/>
</dbReference>
<feature type="transmembrane region" description="Helical" evidence="8">
    <location>
        <begin position="323"/>
        <end position="346"/>
    </location>
</feature>
<evidence type="ECO:0000256" key="4">
    <source>
        <dbReference type="ARBA" id="ARBA00022840"/>
    </source>
</evidence>
<feature type="domain" description="Cation-transporting P-type ATPase N-terminal" evidence="9">
    <location>
        <begin position="15"/>
        <end position="89"/>
    </location>
</feature>
<dbReference type="InterPro" id="IPR036412">
    <property type="entry name" value="HAD-like_sf"/>
</dbReference>
<dbReference type="InterPro" id="IPR023298">
    <property type="entry name" value="ATPase_P-typ_TM_dom_sf"/>
</dbReference>
<feature type="transmembrane region" description="Helical" evidence="8">
    <location>
        <begin position="297"/>
        <end position="317"/>
    </location>
</feature>
<feature type="transmembrane region" description="Helical" evidence="8">
    <location>
        <begin position="948"/>
        <end position="970"/>
    </location>
</feature>
<evidence type="ECO:0000313" key="11">
    <source>
        <dbReference type="Proteomes" id="UP001497453"/>
    </source>
</evidence>
<gene>
    <name evidence="10" type="ORF">GFSPODELE1_LOCUS8616</name>
</gene>
<feature type="transmembrane region" description="Helical" evidence="8">
    <location>
        <begin position="64"/>
        <end position="87"/>
    </location>
</feature>
<dbReference type="InterPro" id="IPR018303">
    <property type="entry name" value="ATPase_P-typ_P_site"/>
</dbReference>
<keyword evidence="6 8" id="KW-0472">Membrane</keyword>
<organism evidence="10 11">
    <name type="scientific">Somion occarium</name>
    <dbReference type="NCBI Taxonomy" id="3059160"/>
    <lineage>
        <taxon>Eukaryota</taxon>
        <taxon>Fungi</taxon>
        <taxon>Dikarya</taxon>
        <taxon>Basidiomycota</taxon>
        <taxon>Agaricomycotina</taxon>
        <taxon>Agaricomycetes</taxon>
        <taxon>Polyporales</taxon>
        <taxon>Cerrenaceae</taxon>
        <taxon>Somion</taxon>
    </lineage>
</organism>
<dbReference type="Gene3D" id="3.40.1110.10">
    <property type="entry name" value="Calcium-transporting ATPase, cytoplasmic domain N"/>
    <property type="match status" value="1"/>
</dbReference>
<keyword evidence="4" id="KW-0067">ATP-binding</keyword>
<dbReference type="InterPro" id="IPR044492">
    <property type="entry name" value="P_typ_ATPase_HD_dom"/>
</dbReference>
<evidence type="ECO:0000256" key="5">
    <source>
        <dbReference type="ARBA" id="ARBA00022989"/>
    </source>
</evidence>
<dbReference type="Pfam" id="PF00690">
    <property type="entry name" value="Cation_ATPase_N"/>
    <property type="match status" value="1"/>
</dbReference>
<keyword evidence="11" id="KW-1185">Reference proteome</keyword>
<evidence type="ECO:0000256" key="2">
    <source>
        <dbReference type="ARBA" id="ARBA00022692"/>
    </source>
</evidence>
<dbReference type="InterPro" id="IPR001757">
    <property type="entry name" value="P_typ_ATPase"/>
</dbReference>
<dbReference type="SFLD" id="SFLDS00003">
    <property type="entry name" value="Haloacid_Dehalogenase"/>
    <property type="match status" value="1"/>
</dbReference>
<dbReference type="Gene3D" id="1.20.1110.10">
    <property type="entry name" value="Calcium-transporting ATPase, transmembrane domain"/>
    <property type="match status" value="2"/>
</dbReference>
<reference evidence="11" key="1">
    <citation type="submission" date="2024-04" db="EMBL/GenBank/DDBJ databases">
        <authorList>
            <person name="Shaw F."/>
            <person name="Minotto A."/>
        </authorList>
    </citation>
    <scope>NUCLEOTIDE SEQUENCE [LARGE SCALE GENOMIC DNA]</scope>
</reference>
<name>A0ABP1DW27_9APHY</name>
<evidence type="ECO:0000256" key="3">
    <source>
        <dbReference type="ARBA" id="ARBA00022741"/>
    </source>
</evidence>
<dbReference type="InterPro" id="IPR008250">
    <property type="entry name" value="ATPase_P-typ_transduc_dom_A_sf"/>
</dbReference>
<dbReference type="Pfam" id="PF00689">
    <property type="entry name" value="Cation_ATPase_C"/>
    <property type="match status" value="1"/>
</dbReference>
<evidence type="ECO:0000256" key="1">
    <source>
        <dbReference type="ARBA" id="ARBA00004141"/>
    </source>
</evidence>
<protein>
    <recommendedName>
        <fullName evidence="9">Cation-transporting P-type ATPase N-terminal domain-containing protein</fullName>
    </recommendedName>
</protein>
<dbReference type="Gene3D" id="2.70.150.10">
    <property type="entry name" value="Calcium-transporting ATPase, cytoplasmic transduction domain A"/>
    <property type="match status" value="1"/>
</dbReference>
<dbReference type="PROSITE" id="PS00154">
    <property type="entry name" value="ATPASE_E1_E2"/>
    <property type="match status" value="1"/>
</dbReference>
<dbReference type="SMART" id="SM00831">
    <property type="entry name" value="Cation_ATPase_N"/>
    <property type="match status" value="1"/>
</dbReference>
<feature type="transmembrane region" description="Helical" evidence="8">
    <location>
        <begin position="990"/>
        <end position="1013"/>
    </location>
</feature>